<feature type="domain" description="HTH tetR-type" evidence="5">
    <location>
        <begin position="14"/>
        <end position="74"/>
    </location>
</feature>
<dbReference type="GO" id="GO:0003700">
    <property type="term" value="F:DNA-binding transcription factor activity"/>
    <property type="evidence" value="ECO:0007669"/>
    <property type="project" value="TreeGrafter"/>
</dbReference>
<dbReference type="PANTHER" id="PTHR30055">
    <property type="entry name" value="HTH-TYPE TRANSCRIPTIONAL REGULATOR RUTR"/>
    <property type="match status" value="1"/>
</dbReference>
<dbReference type="Gene3D" id="1.10.357.10">
    <property type="entry name" value="Tetracycline Repressor, domain 2"/>
    <property type="match status" value="1"/>
</dbReference>
<dbReference type="Proteomes" id="UP000286100">
    <property type="component" value="Unassembled WGS sequence"/>
</dbReference>
<evidence type="ECO:0000256" key="3">
    <source>
        <dbReference type="ARBA" id="ARBA00023163"/>
    </source>
</evidence>
<dbReference type="InterPro" id="IPR001647">
    <property type="entry name" value="HTH_TetR"/>
</dbReference>
<dbReference type="AlphaFoldDB" id="A0A418WKU3"/>
<dbReference type="Pfam" id="PF00440">
    <property type="entry name" value="TetR_N"/>
    <property type="match status" value="1"/>
</dbReference>
<feature type="DNA-binding region" description="H-T-H motif" evidence="4">
    <location>
        <begin position="37"/>
        <end position="56"/>
    </location>
</feature>
<accession>A0A418WKU3</accession>
<protein>
    <submittedName>
        <fullName evidence="6">TetR/AcrR family transcriptional regulator</fullName>
    </submittedName>
</protein>
<dbReference type="InterPro" id="IPR009057">
    <property type="entry name" value="Homeodomain-like_sf"/>
</dbReference>
<dbReference type="SUPFAM" id="SSF46689">
    <property type="entry name" value="Homeodomain-like"/>
    <property type="match status" value="1"/>
</dbReference>
<evidence type="ECO:0000256" key="2">
    <source>
        <dbReference type="ARBA" id="ARBA00023125"/>
    </source>
</evidence>
<keyword evidence="3" id="KW-0804">Transcription</keyword>
<proteinExistence type="predicted"/>
<dbReference type="PANTHER" id="PTHR30055:SF234">
    <property type="entry name" value="HTH-TYPE TRANSCRIPTIONAL REGULATOR BETI"/>
    <property type="match status" value="1"/>
</dbReference>
<keyword evidence="1" id="KW-0805">Transcription regulation</keyword>
<dbReference type="InterPro" id="IPR036271">
    <property type="entry name" value="Tet_transcr_reg_TetR-rel_C_sf"/>
</dbReference>
<organism evidence="6 7">
    <name type="scientific">Sphingomonas cavernae</name>
    <dbReference type="NCBI Taxonomy" id="2320861"/>
    <lineage>
        <taxon>Bacteria</taxon>
        <taxon>Pseudomonadati</taxon>
        <taxon>Pseudomonadota</taxon>
        <taxon>Alphaproteobacteria</taxon>
        <taxon>Sphingomonadales</taxon>
        <taxon>Sphingomonadaceae</taxon>
        <taxon>Sphingomonas</taxon>
    </lineage>
</organism>
<name>A0A418WKU3_9SPHN</name>
<evidence type="ECO:0000256" key="1">
    <source>
        <dbReference type="ARBA" id="ARBA00023015"/>
    </source>
</evidence>
<dbReference type="GO" id="GO:0000976">
    <property type="term" value="F:transcription cis-regulatory region binding"/>
    <property type="evidence" value="ECO:0007669"/>
    <property type="project" value="TreeGrafter"/>
</dbReference>
<dbReference type="SUPFAM" id="SSF48498">
    <property type="entry name" value="Tetracyclin repressor-like, C-terminal domain"/>
    <property type="match status" value="1"/>
</dbReference>
<dbReference type="EMBL" id="QYUM01000003">
    <property type="protein sequence ID" value="RJF90562.1"/>
    <property type="molecule type" value="Genomic_DNA"/>
</dbReference>
<evidence type="ECO:0000256" key="4">
    <source>
        <dbReference type="PROSITE-ProRule" id="PRU00335"/>
    </source>
</evidence>
<reference evidence="6 7" key="1">
    <citation type="submission" date="2018-09" db="EMBL/GenBank/DDBJ databases">
        <authorList>
            <person name="Zhu H."/>
        </authorList>
    </citation>
    <scope>NUCLEOTIDE SEQUENCE [LARGE SCALE GENOMIC DNA]</scope>
    <source>
        <strain evidence="6 7">K2R01-6</strain>
    </source>
</reference>
<dbReference type="InterPro" id="IPR050109">
    <property type="entry name" value="HTH-type_TetR-like_transc_reg"/>
</dbReference>
<comment type="caution">
    <text evidence="6">The sequence shown here is derived from an EMBL/GenBank/DDBJ whole genome shotgun (WGS) entry which is preliminary data.</text>
</comment>
<evidence type="ECO:0000313" key="6">
    <source>
        <dbReference type="EMBL" id="RJF90562.1"/>
    </source>
</evidence>
<evidence type="ECO:0000313" key="7">
    <source>
        <dbReference type="Proteomes" id="UP000286100"/>
    </source>
</evidence>
<dbReference type="RefSeq" id="WP_119761866.1">
    <property type="nucleotide sequence ID" value="NZ_QYUM01000003.1"/>
</dbReference>
<dbReference type="PROSITE" id="PS50977">
    <property type="entry name" value="HTH_TETR_2"/>
    <property type="match status" value="1"/>
</dbReference>
<sequence>MSRRARKQLREDPEVRRQQILDAAIQVIGQRGYHGFTIQELAARCGLTNGGLLYYFGSKERLLISILEERDRRESVIVHATAELTQEESQQGVLSLARVRKLFRIIVEREVGQPELLRLFAVLQAEALDPAHPAHDFFLRREAMVIDEFSRMVAPHVEHPRVVARQILALLDGLAQQWLRVDGAFDLVSVWDDTVAALFPARTQPGGQERESTAS</sequence>
<dbReference type="OrthoDB" id="2356263at2"/>
<keyword evidence="7" id="KW-1185">Reference proteome</keyword>
<gene>
    <name evidence="6" type="ORF">D3876_10060</name>
</gene>
<dbReference type="PRINTS" id="PR00455">
    <property type="entry name" value="HTHTETR"/>
</dbReference>
<keyword evidence="2 4" id="KW-0238">DNA-binding</keyword>
<evidence type="ECO:0000259" key="5">
    <source>
        <dbReference type="PROSITE" id="PS50977"/>
    </source>
</evidence>